<evidence type="ECO:0000259" key="1">
    <source>
        <dbReference type="Pfam" id="PF09860"/>
    </source>
</evidence>
<organism evidence="2 3">
    <name type="scientific">Maledivibacter halophilus</name>
    <dbReference type="NCBI Taxonomy" id="36842"/>
    <lineage>
        <taxon>Bacteria</taxon>
        <taxon>Bacillati</taxon>
        <taxon>Bacillota</taxon>
        <taxon>Clostridia</taxon>
        <taxon>Peptostreptococcales</taxon>
        <taxon>Caminicellaceae</taxon>
        <taxon>Maledivibacter</taxon>
    </lineage>
</organism>
<gene>
    <name evidence="2" type="ORF">SAMN02194393_03883</name>
</gene>
<dbReference type="Pfam" id="PF09860">
    <property type="entry name" value="DUF2087"/>
    <property type="match status" value="1"/>
</dbReference>
<proteinExistence type="predicted"/>
<accession>A0A1T5M502</accession>
<protein>
    <submittedName>
        <fullName evidence="2">Transcriptional regulator</fullName>
    </submittedName>
</protein>
<feature type="domain" description="DUF2087" evidence="1">
    <location>
        <begin position="183"/>
        <end position="251"/>
    </location>
</feature>
<dbReference type="AlphaFoldDB" id="A0A1T5M502"/>
<dbReference type="OrthoDB" id="9789954at2"/>
<keyword evidence="3" id="KW-1185">Reference proteome</keyword>
<reference evidence="2 3" key="1">
    <citation type="submission" date="2017-02" db="EMBL/GenBank/DDBJ databases">
        <authorList>
            <person name="Peterson S.W."/>
        </authorList>
    </citation>
    <scope>NUCLEOTIDE SEQUENCE [LARGE SCALE GENOMIC DNA]</scope>
    <source>
        <strain evidence="2 3">M1</strain>
    </source>
</reference>
<evidence type="ECO:0000313" key="3">
    <source>
        <dbReference type="Proteomes" id="UP000190285"/>
    </source>
</evidence>
<evidence type="ECO:0000313" key="2">
    <source>
        <dbReference type="EMBL" id="SKC83327.1"/>
    </source>
</evidence>
<dbReference type="Proteomes" id="UP000190285">
    <property type="component" value="Unassembled WGS sequence"/>
</dbReference>
<sequence>MDIDKLFWDATIDEIKQGYIYISRSEKYVCLICGEEFEKGIIYPQNEVLFEAERAVKNHIKKKHSSVFEYLINMNKKYTGLTDIQNEMIKYFYEGLSDRQIVEKNGGGSTSTIRNHRFRLKEKEKQARVFLAIMGLLENNQGKDESLINIHKGATMVDERYAITEKERESIINRYFEKEGNGKLISLPRKEKRKIIVLSHISKKFISNKKYTEKEVNNILKKIQDDYVVLRRYLIEYGFLNRTKDCSSYWVKN</sequence>
<dbReference type="RefSeq" id="WP_079493914.1">
    <property type="nucleotide sequence ID" value="NZ_FUZT01000010.1"/>
</dbReference>
<dbReference type="EMBL" id="FUZT01000010">
    <property type="protein sequence ID" value="SKC83327.1"/>
    <property type="molecule type" value="Genomic_DNA"/>
</dbReference>
<dbReference type="InterPro" id="IPR018656">
    <property type="entry name" value="DUF2087"/>
</dbReference>
<name>A0A1T5M502_9FIRM</name>
<dbReference type="STRING" id="36842.SAMN02194393_03883"/>